<protein>
    <submittedName>
        <fullName evidence="1">Uncharacterized protein</fullName>
    </submittedName>
</protein>
<dbReference type="AlphaFoldDB" id="A0A0F9JMS0"/>
<organism evidence="1">
    <name type="scientific">marine sediment metagenome</name>
    <dbReference type="NCBI Taxonomy" id="412755"/>
    <lineage>
        <taxon>unclassified sequences</taxon>
        <taxon>metagenomes</taxon>
        <taxon>ecological metagenomes</taxon>
    </lineage>
</organism>
<dbReference type="EMBL" id="LAZR01017481">
    <property type="protein sequence ID" value="KKM00238.1"/>
    <property type="molecule type" value="Genomic_DNA"/>
</dbReference>
<proteinExistence type="predicted"/>
<evidence type="ECO:0000313" key="1">
    <source>
        <dbReference type="EMBL" id="KKM00238.1"/>
    </source>
</evidence>
<comment type="caution">
    <text evidence="1">The sequence shown here is derived from an EMBL/GenBank/DDBJ whole genome shotgun (WGS) entry which is preliminary data.</text>
</comment>
<accession>A0A0F9JMS0</accession>
<reference evidence="1" key="1">
    <citation type="journal article" date="2015" name="Nature">
        <title>Complex archaea that bridge the gap between prokaryotes and eukaryotes.</title>
        <authorList>
            <person name="Spang A."/>
            <person name="Saw J.H."/>
            <person name="Jorgensen S.L."/>
            <person name="Zaremba-Niedzwiedzka K."/>
            <person name="Martijn J."/>
            <person name="Lind A.E."/>
            <person name="van Eijk R."/>
            <person name="Schleper C."/>
            <person name="Guy L."/>
            <person name="Ettema T.J."/>
        </authorList>
    </citation>
    <scope>NUCLEOTIDE SEQUENCE</scope>
</reference>
<gene>
    <name evidence="1" type="ORF">LCGC14_1806450</name>
</gene>
<sequence>MSEELEVAQISALAITLSELAAKTQVAASDALWVFPQVAADQNRAIILAIASIDIIRESQINARLKADR</sequence>
<name>A0A0F9JMS0_9ZZZZ</name>